<name>A0A1I7IXI2_9GAMM</name>
<evidence type="ECO:0000313" key="2">
    <source>
        <dbReference type="Proteomes" id="UP000198693"/>
    </source>
</evidence>
<proteinExistence type="predicted"/>
<dbReference type="AlphaFoldDB" id="A0A1I7IXI2"/>
<sequence>MPGRRRLTSGCFGPFAGLEAVSNVVSAKRSKPAPFGLDCHAQSVRFSFRFVFLFKVLLWGDVRLVLFDIVGILILSQ</sequence>
<dbReference type="EMBL" id="FPBP01000008">
    <property type="protein sequence ID" value="SFU77541.1"/>
    <property type="molecule type" value="Genomic_DNA"/>
</dbReference>
<evidence type="ECO:0000313" key="1">
    <source>
        <dbReference type="EMBL" id="SFU77541.1"/>
    </source>
</evidence>
<keyword evidence="2" id="KW-1185">Reference proteome</keyword>
<dbReference type="STRING" id="463301.SAMN04487955_108118"/>
<reference evidence="2" key="1">
    <citation type="submission" date="2016-10" db="EMBL/GenBank/DDBJ databases">
        <authorList>
            <person name="Varghese N."/>
            <person name="Submissions S."/>
        </authorList>
    </citation>
    <scope>NUCLEOTIDE SEQUENCE [LARGE SCALE GENOMIC DNA]</scope>
    <source>
        <strain evidence="2">CGMCC 1.6981</strain>
    </source>
</reference>
<dbReference type="Proteomes" id="UP000198693">
    <property type="component" value="Unassembled WGS sequence"/>
</dbReference>
<protein>
    <submittedName>
        <fullName evidence="1">Uncharacterized protein</fullName>
    </submittedName>
</protein>
<organism evidence="1 2">
    <name type="scientific">Halomonas korlensis</name>
    <dbReference type="NCBI Taxonomy" id="463301"/>
    <lineage>
        <taxon>Bacteria</taxon>
        <taxon>Pseudomonadati</taxon>
        <taxon>Pseudomonadota</taxon>
        <taxon>Gammaproteobacteria</taxon>
        <taxon>Oceanospirillales</taxon>
        <taxon>Halomonadaceae</taxon>
        <taxon>Halomonas</taxon>
    </lineage>
</organism>
<accession>A0A1I7IXI2</accession>
<gene>
    <name evidence="1" type="ORF">SAMN04487955_108118</name>
</gene>